<dbReference type="InterPro" id="IPR010399">
    <property type="entry name" value="Tify_dom"/>
</dbReference>
<evidence type="ECO:0000313" key="5">
    <source>
        <dbReference type="EMBL" id="OAY26955.1"/>
    </source>
</evidence>
<dbReference type="Gramene" id="Manes.16G088300.1.v8.1">
    <property type="protein sequence ID" value="Manes.16G088300.1.v8.1.CDS"/>
    <property type="gene ID" value="Manes.16G088300.v8.1"/>
</dbReference>
<reference evidence="6" key="1">
    <citation type="journal article" date="2016" name="Nat. Biotechnol.">
        <title>Sequencing wild and cultivated cassava and related species reveals extensive interspecific hybridization and genetic diversity.</title>
        <authorList>
            <person name="Bredeson J.V."/>
            <person name="Lyons J.B."/>
            <person name="Prochnik S.E."/>
            <person name="Wu G.A."/>
            <person name="Ha C.M."/>
            <person name="Edsinger-Gonzales E."/>
            <person name="Grimwood J."/>
            <person name="Schmutz J."/>
            <person name="Rabbi I.Y."/>
            <person name="Egesi C."/>
            <person name="Nauluvula P."/>
            <person name="Lebot V."/>
            <person name="Ndunguru J."/>
            <person name="Mkamilo G."/>
            <person name="Bart R.S."/>
            <person name="Setter T.L."/>
            <person name="Gleadow R.M."/>
            <person name="Kulakow P."/>
            <person name="Ferguson M.E."/>
            <person name="Rounsley S."/>
            <person name="Rokhsar D.S."/>
        </authorList>
    </citation>
    <scope>NUCLEOTIDE SEQUENCE [LARGE SCALE GENOMIC DNA]</scope>
    <source>
        <strain evidence="6">cv. AM560-2</strain>
    </source>
</reference>
<dbReference type="PANTHER" id="PTHR33077">
    <property type="entry name" value="PROTEIN TIFY 4A-RELATED-RELATED"/>
    <property type="match status" value="1"/>
</dbReference>
<dbReference type="GO" id="GO:0005634">
    <property type="term" value="C:nucleus"/>
    <property type="evidence" value="ECO:0000318"/>
    <property type="project" value="GO_Central"/>
</dbReference>
<dbReference type="PROSITE" id="PS51320">
    <property type="entry name" value="TIFY"/>
    <property type="match status" value="1"/>
</dbReference>
<dbReference type="Pfam" id="PF09425">
    <property type="entry name" value="Jas_motif"/>
    <property type="match status" value="1"/>
</dbReference>
<evidence type="ECO:0000256" key="2">
    <source>
        <dbReference type="RuleBase" id="RU369065"/>
    </source>
</evidence>
<dbReference type="STRING" id="3983.A0A2C9U9U6"/>
<dbReference type="Proteomes" id="UP000091857">
    <property type="component" value="Chromosome 16"/>
</dbReference>
<evidence type="ECO:0000313" key="6">
    <source>
        <dbReference type="Proteomes" id="UP000091857"/>
    </source>
</evidence>
<dbReference type="InterPro" id="IPR018467">
    <property type="entry name" value="CCT_CS"/>
</dbReference>
<comment type="function">
    <text evidence="2">Repressor of jasmonate responses.</text>
</comment>
<proteinExistence type="inferred from homology"/>
<accession>A0A2C9U9U6</accession>
<dbReference type="GO" id="GO:2000022">
    <property type="term" value="P:regulation of jasmonic acid mediated signaling pathway"/>
    <property type="evidence" value="ECO:0000318"/>
    <property type="project" value="GO_Central"/>
</dbReference>
<evidence type="ECO:0000256" key="3">
    <source>
        <dbReference type="SAM" id="MobiDB-lite"/>
    </source>
</evidence>
<protein>
    <recommendedName>
        <fullName evidence="2">Protein TIFY</fullName>
    </recommendedName>
    <alternativeName>
        <fullName evidence="2">Jasmonate ZIM domain-containing protein</fullName>
    </alternativeName>
</protein>
<feature type="compositionally biased region" description="Polar residues" evidence="3">
    <location>
        <begin position="122"/>
        <end position="135"/>
    </location>
</feature>
<organism evidence="5 6">
    <name type="scientific">Manihot esculenta</name>
    <name type="common">Cassava</name>
    <name type="synonym">Jatropha manihot</name>
    <dbReference type="NCBI Taxonomy" id="3983"/>
    <lineage>
        <taxon>Eukaryota</taxon>
        <taxon>Viridiplantae</taxon>
        <taxon>Streptophyta</taxon>
        <taxon>Embryophyta</taxon>
        <taxon>Tracheophyta</taxon>
        <taxon>Spermatophyta</taxon>
        <taxon>Magnoliopsida</taxon>
        <taxon>eudicotyledons</taxon>
        <taxon>Gunneridae</taxon>
        <taxon>Pentapetalae</taxon>
        <taxon>rosids</taxon>
        <taxon>fabids</taxon>
        <taxon>Malpighiales</taxon>
        <taxon>Euphorbiaceae</taxon>
        <taxon>Crotonoideae</taxon>
        <taxon>Manihoteae</taxon>
        <taxon>Manihot</taxon>
    </lineage>
</organism>
<comment type="subcellular location">
    <subcellularLocation>
        <location evidence="2">Nucleus</location>
    </subcellularLocation>
</comment>
<dbReference type="InterPro" id="IPR040390">
    <property type="entry name" value="TIFY/JAZ"/>
</dbReference>
<dbReference type="EMBL" id="CM004402">
    <property type="protein sequence ID" value="OAY26955.1"/>
    <property type="molecule type" value="Genomic_DNA"/>
</dbReference>
<feature type="region of interest" description="Disordered" evidence="3">
    <location>
        <begin position="177"/>
        <end position="229"/>
    </location>
</feature>
<comment type="caution">
    <text evidence="5">The sequence shown here is derived from an EMBL/GenBank/DDBJ whole genome shotgun (WGS) entry which is preliminary data.</text>
</comment>
<dbReference type="GO" id="GO:0009611">
    <property type="term" value="P:response to wounding"/>
    <property type="evidence" value="ECO:0000318"/>
    <property type="project" value="GO_Central"/>
</dbReference>
<sequence length="229" mass="23818">MEAEADSYNEVKPKAGDCQEVSINKSVMDAATGADGDTGSLLLLRTNSSRPTAMATSGPNAAVPASDQLTIFYGGSVLVFDAIPAETAREIMLIAAAAAAAVKPAEVKKTVSGSPAGGTPVLTRSPSLQSATSALASPRAQPYPVHQGSSLCKLQAELPIARRHSLQRFFEKRRDRLCSKSPYPTPPATKMAETTKPDFSAEVSPDAGCLGKPLAPEKEIQPKVAANVA</sequence>
<dbReference type="GO" id="GO:0031347">
    <property type="term" value="P:regulation of defense response"/>
    <property type="evidence" value="ECO:0000318"/>
    <property type="project" value="GO_Central"/>
</dbReference>
<keyword evidence="2" id="KW-0539">Nucleus</keyword>
<keyword evidence="2" id="KW-1184">Jasmonic acid signaling pathway</keyword>
<dbReference type="AlphaFoldDB" id="A0A2C9U9U6"/>
<dbReference type="OMA" id="IMPAQLT"/>
<evidence type="ECO:0000259" key="4">
    <source>
        <dbReference type="PROSITE" id="PS51320"/>
    </source>
</evidence>
<feature type="region of interest" description="Disordered" evidence="3">
    <location>
        <begin position="110"/>
        <end position="143"/>
    </location>
</feature>
<dbReference type="Pfam" id="PF06200">
    <property type="entry name" value="tify"/>
    <property type="match status" value="1"/>
</dbReference>
<dbReference type="OrthoDB" id="649989at2759"/>
<gene>
    <name evidence="5" type="ORF">MANES_16G088300v8</name>
</gene>
<dbReference type="PANTHER" id="PTHR33077:SF61">
    <property type="entry name" value="PROTEIN TIFY 3A-RELATED"/>
    <property type="match status" value="1"/>
</dbReference>
<evidence type="ECO:0000256" key="1">
    <source>
        <dbReference type="ARBA" id="ARBA00008614"/>
    </source>
</evidence>
<keyword evidence="6" id="KW-1185">Reference proteome</keyword>
<feature type="domain" description="Tify" evidence="4">
    <location>
        <begin position="62"/>
        <end position="97"/>
    </location>
</feature>
<name>A0A2C9U9U6_MANES</name>
<comment type="similarity">
    <text evidence="1 2">Belongs to the TIFY/JAZ family.</text>
</comment>
<dbReference type="SMART" id="SM00979">
    <property type="entry name" value="TIFY"/>
    <property type="match status" value="1"/>
</dbReference>
<comment type="domain">
    <text evidence="2">The jas domain is required for interaction with COI1.</text>
</comment>